<protein>
    <submittedName>
        <fullName evidence="2">Uncharacterized protein</fullName>
    </submittedName>
</protein>
<keyword evidence="3" id="KW-1185">Reference proteome</keyword>
<dbReference type="SUPFAM" id="SSF50978">
    <property type="entry name" value="WD40 repeat-like"/>
    <property type="match status" value="1"/>
</dbReference>
<sequence length="50" mass="5874">GHEREIWSFVFLHDNIHIVSGSFDGTMRKWNCDTGRLVEEPWKWEGGSIL</sequence>
<dbReference type="InterPro" id="IPR036322">
    <property type="entry name" value="WD40_repeat_dom_sf"/>
</dbReference>
<dbReference type="InterPro" id="IPR001680">
    <property type="entry name" value="WD40_rpt"/>
</dbReference>
<proteinExistence type="predicted"/>
<dbReference type="PROSITE" id="PS50082">
    <property type="entry name" value="WD_REPEATS_2"/>
    <property type="match status" value="1"/>
</dbReference>
<dbReference type="EMBL" id="KV448531">
    <property type="protein sequence ID" value="OAX35120.1"/>
    <property type="molecule type" value="Genomic_DNA"/>
</dbReference>
<feature type="non-terminal residue" evidence="2">
    <location>
        <position position="1"/>
    </location>
</feature>
<feature type="repeat" description="WD" evidence="1">
    <location>
        <begin position="1"/>
        <end position="40"/>
    </location>
</feature>
<keyword evidence="1" id="KW-0853">WD repeat</keyword>
<dbReference type="Proteomes" id="UP000092154">
    <property type="component" value="Unassembled WGS sequence"/>
</dbReference>
<name>A0A1B7MRB0_9AGAM</name>
<dbReference type="InterPro" id="IPR015943">
    <property type="entry name" value="WD40/YVTN_repeat-like_dom_sf"/>
</dbReference>
<evidence type="ECO:0000313" key="2">
    <source>
        <dbReference type="EMBL" id="OAX35120.1"/>
    </source>
</evidence>
<evidence type="ECO:0000256" key="1">
    <source>
        <dbReference type="PROSITE-ProRule" id="PRU00221"/>
    </source>
</evidence>
<dbReference type="Gene3D" id="2.130.10.10">
    <property type="entry name" value="YVTN repeat-like/Quinoprotein amine dehydrogenase"/>
    <property type="match status" value="1"/>
</dbReference>
<organism evidence="2 3">
    <name type="scientific">Rhizopogon vinicolor AM-OR11-026</name>
    <dbReference type="NCBI Taxonomy" id="1314800"/>
    <lineage>
        <taxon>Eukaryota</taxon>
        <taxon>Fungi</taxon>
        <taxon>Dikarya</taxon>
        <taxon>Basidiomycota</taxon>
        <taxon>Agaricomycotina</taxon>
        <taxon>Agaricomycetes</taxon>
        <taxon>Agaricomycetidae</taxon>
        <taxon>Boletales</taxon>
        <taxon>Suillineae</taxon>
        <taxon>Rhizopogonaceae</taxon>
        <taxon>Rhizopogon</taxon>
    </lineage>
</organism>
<dbReference type="OrthoDB" id="2692287at2759"/>
<gene>
    <name evidence="2" type="ORF">K503DRAFT_649916</name>
</gene>
<evidence type="ECO:0000313" key="3">
    <source>
        <dbReference type="Proteomes" id="UP000092154"/>
    </source>
</evidence>
<accession>A0A1B7MRB0</accession>
<reference evidence="2 3" key="1">
    <citation type="submission" date="2016-06" db="EMBL/GenBank/DDBJ databases">
        <title>Comparative genomics of the ectomycorrhizal sister species Rhizopogon vinicolor and Rhizopogon vesiculosus (Basidiomycota: Boletales) reveals a divergence of the mating type B locus.</title>
        <authorList>
            <consortium name="DOE Joint Genome Institute"/>
            <person name="Mujic A.B."/>
            <person name="Kuo A."/>
            <person name="Tritt A."/>
            <person name="Lipzen A."/>
            <person name="Chen C."/>
            <person name="Johnson J."/>
            <person name="Sharma A."/>
            <person name="Barry K."/>
            <person name="Grigoriev I.V."/>
            <person name="Spatafora J.W."/>
        </authorList>
    </citation>
    <scope>NUCLEOTIDE SEQUENCE [LARGE SCALE GENOMIC DNA]</scope>
    <source>
        <strain evidence="2 3">AM-OR11-026</strain>
    </source>
</reference>
<feature type="non-terminal residue" evidence="2">
    <location>
        <position position="50"/>
    </location>
</feature>
<dbReference type="InParanoid" id="A0A1B7MRB0"/>
<dbReference type="AlphaFoldDB" id="A0A1B7MRB0"/>
<dbReference type="PROSITE" id="PS50294">
    <property type="entry name" value="WD_REPEATS_REGION"/>
    <property type="match status" value="1"/>
</dbReference>